<reference evidence="14" key="2">
    <citation type="submission" date="2025-08" db="UniProtKB">
        <authorList>
            <consortium name="Ensembl"/>
        </authorList>
    </citation>
    <scope>IDENTIFICATION</scope>
</reference>
<evidence type="ECO:0000256" key="4">
    <source>
        <dbReference type="ARBA" id="ARBA00022618"/>
    </source>
</evidence>
<evidence type="ECO:0000256" key="3">
    <source>
        <dbReference type="ARBA" id="ARBA00004629"/>
    </source>
</evidence>
<dbReference type="GO" id="GO:0005856">
    <property type="term" value="C:cytoskeleton"/>
    <property type="evidence" value="ECO:0007669"/>
    <property type="project" value="UniProtKB-ARBA"/>
</dbReference>
<keyword evidence="10" id="KW-0137">Centromere</keyword>
<accession>A0AAZ3RL77</accession>
<keyword evidence="5 12" id="KW-0547">Nucleotide-binding</keyword>
<keyword evidence="9" id="KW-0131">Cell cycle</keyword>
<comment type="similarity">
    <text evidence="11 12">Belongs to the TRAFAC class TrmE-Era-EngA-EngB-Septin-like GTPase superfamily. Septin GTPase family.</text>
</comment>
<evidence type="ECO:0000256" key="6">
    <source>
        <dbReference type="ARBA" id="ARBA00022838"/>
    </source>
</evidence>
<dbReference type="SUPFAM" id="SSF52540">
    <property type="entry name" value="P-loop containing nucleoside triphosphate hydrolases"/>
    <property type="match status" value="1"/>
</dbReference>
<evidence type="ECO:0000256" key="1">
    <source>
        <dbReference type="ARBA" id="ARBA00004214"/>
    </source>
</evidence>
<evidence type="ECO:0000259" key="13">
    <source>
        <dbReference type="PROSITE" id="PS51719"/>
    </source>
</evidence>
<protein>
    <recommendedName>
        <fullName evidence="11">Septin</fullName>
    </recommendedName>
</protein>
<reference evidence="15" key="1">
    <citation type="journal article" date="2018" name="PLoS ONE">
        <title>Chinook salmon (Oncorhynchus tshawytscha) genome and transcriptome.</title>
        <authorList>
            <person name="Christensen K.A."/>
            <person name="Leong J.S."/>
            <person name="Sakhrani D."/>
            <person name="Biagi C.A."/>
            <person name="Minkley D.R."/>
            <person name="Withler R.E."/>
            <person name="Rondeau E.B."/>
            <person name="Koop B.F."/>
            <person name="Devlin R.H."/>
        </authorList>
    </citation>
    <scope>NUCLEOTIDE SEQUENCE [LARGE SCALE GENOMIC DNA]</scope>
</reference>
<keyword evidence="7" id="KW-0175">Coiled coil</keyword>
<dbReference type="GO" id="GO:0000776">
    <property type="term" value="C:kinetochore"/>
    <property type="evidence" value="ECO:0007669"/>
    <property type="project" value="UniProtKB-KW"/>
</dbReference>
<dbReference type="GO" id="GO:0032154">
    <property type="term" value="C:cleavage furrow"/>
    <property type="evidence" value="ECO:0007669"/>
    <property type="project" value="UniProtKB-SubCell"/>
</dbReference>
<dbReference type="CDD" id="cd01850">
    <property type="entry name" value="CDC_Septin"/>
    <property type="match status" value="1"/>
</dbReference>
<evidence type="ECO:0000256" key="12">
    <source>
        <dbReference type="RuleBase" id="RU004560"/>
    </source>
</evidence>
<dbReference type="AlphaFoldDB" id="A0AAZ3RL77"/>
<dbReference type="PROSITE" id="PS51719">
    <property type="entry name" value="G_SEPTIN"/>
    <property type="match status" value="1"/>
</dbReference>
<evidence type="ECO:0000313" key="14">
    <source>
        <dbReference type="Ensembl" id="ENSOTSP00005142136.1"/>
    </source>
</evidence>
<sequence length="380" mass="44323">WTQQKLLEGYVGFANLPNQVYRKSVKRGFEFTLMVVGESGLGKSTLINSLFLTDLYSPEYPGPSHRIKKTVQVNTKIWQPVIDHIDSKFEDYLNSESRVNRRQMPDNRVHCCLYFITPSGHGLKPLDIEFMKRLHEKVNIIPLIAKADTMTPEECQQFKKQIMREITEHKIKIYEFPETDDEEENKIVKKIKDRLPLAVVGSNTIIVVSEKRVRGRQYPWGVAEVENGEHCDFTILRNMLIRTHMQDLKDVTNNVHYENYRSRKLAAVTYNGVDSNKNKGPMTKFDTNEGMSPLAQMEEERREHVAKMMKMEMEMEQVFEMKVKEKIQKLKDSEQEVQEPNRTPSHHSIKSLKYSVCSHVYLCIFHTAISLKRRTTVLNG</sequence>
<comment type="subcellular location">
    <subcellularLocation>
        <location evidence="3">Chromosome</location>
        <location evidence="3">Centromere</location>
        <location evidence="3">Kinetochore</location>
    </subcellularLocation>
    <subcellularLocation>
        <location evidence="2">Cleavage furrow</location>
    </subcellularLocation>
    <subcellularLocation>
        <location evidence="1">Midbody</location>
    </subcellularLocation>
</comment>
<keyword evidence="15" id="KW-1185">Reference proteome</keyword>
<proteinExistence type="inferred from homology"/>
<gene>
    <name evidence="14" type="primary">SEPTIN7</name>
</gene>
<evidence type="ECO:0000256" key="9">
    <source>
        <dbReference type="ARBA" id="ARBA00023306"/>
    </source>
</evidence>
<keyword evidence="8 12" id="KW-0342">GTP-binding</keyword>
<feature type="domain" description="Septin-type G" evidence="13">
    <location>
        <begin position="1"/>
        <end position="267"/>
    </location>
</feature>
<evidence type="ECO:0000256" key="10">
    <source>
        <dbReference type="ARBA" id="ARBA00023328"/>
    </source>
</evidence>
<dbReference type="GO" id="GO:0051301">
    <property type="term" value="P:cell division"/>
    <property type="evidence" value="ECO:0007669"/>
    <property type="project" value="UniProtKB-KW"/>
</dbReference>
<reference evidence="14" key="3">
    <citation type="submission" date="2025-09" db="UniProtKB">
        <authorList>
            <consortium name="Ensembl"/>
        </authorList>
    </citation>
    <scope>IDENTIFICATION</scope>
</reference>
<dbReference type="PIRSF" id="PIRSF006698">
    <property type="entry name" value="Septin"/>
    <property type="match status" value="1"/>
</dbReference>
<dbReference type="Pfam" id="PF00735">
    <property type="entry name" value="Septin"/>
    <property type="match status" value="1"/>
</dbReference>
<name>A0AAZ3RL77_ONCTS</name>
<keyword evidence="6" id="KW-0995">Kinetochore</keyword>
<evidence type="ECO:0000256" key="2">
    <source>
        <dbReference type="ARBA" id="ARBA00004626"/>
    </source>
</evidence>
<dbReference type="PANTHER" id="PTHR18884">
    <property type="entry name" value="SEPTIN"/>
    <property type="match status" value="1"/>
</dbReference>
<dbReference type="GO" id="GO:0030496">
    <property type="term" value="C:midbody"/>
    <property type="evidence" value="ECO:0007669"/>
    <property type="project" value="UniProtKB-SubCell"/>
</dbReference>
<evidence type="ECO:0000256" key="11">
    <source>
        <dbReference type="PIRNR" id="PIRNR006698"/>
    </source>
</evidence>
<dbReference type="Ensembl" id="ENSOTST00005114443.1">
    <property type="protein sequence ID" value="ENSOTSP00005142136.1"/>
    <property type="gene ID" value="ENSOTSG00005078174.1"/>
</dbReference>
<evidence type="ECO:0000313" key="15">
    <source>
        <dbReference type="Proteomes" id="UP000694402"/>
    </source>
</evidence>
<dbReference type="GeneTree" id="ENSGT00940000154222"/>
<evidence type="ECO:0000256" key="8">
    <source>
        <dbReference type="ARBA" id="ARBA00023134"/>
    </source>
</evidence>
<dbReference type="Proteomes" id="UP000694402">
    <property type="component" value="Unassembled WGS sequence"/>
</dbReference>
<dbReference type="InterPro" id="IPR030379">
    <property type="entry name" value="G_SEPTIN_dom"/>
</dbReference>
<dbReference type="FunFam" id="3.40.50.300:FF:000162">
    <property type="entry name" value="septin-7 isoform X1"/>
    <property type="match status" value="1"/>
</dbReference>
<dbReference type="GO" id="GO:0005525">
    <property type="term" value="F:GTP binding"/>
    <property type="evidence" value="ECO:0007669"/>
    <property type="project" value="UniProtKB-UniRule"/>
</dbReference>
<keyword evidence="4" id="KW-0132">Cell division</keyword>
<organism evidence="14 15">
    <name type="scientific">Oncorhynchus tshawytscha</name>
    <name type="common">Chinook salmon</name>
    <name type="synonym">Salmo tshawytscha</name>
    <dbReference type="NCBI Taxonomy" id="74940"/>
    <lineage>
        <taxon>Eukaryota</taxon>
        <taxon>Metazoa</taxon>
        <taxon>Chordata</taxon>
        <taxon>Craniata</taxon>
        <taxon>Vertebrata</taxon>
        <taxon>Euteleostomi</taxon>
        <taxon>Actinopterygii</taxon>
        <taxon>Neopterygii</taxon>
        <taxon>Teleostei</taxon>
        <taxon>Protacanthopterygii</taxon>
        <taxon>Salmoniformes</taxon>
        <taxon>Salmonidae</taxon>
        <taxon>Salmoninae</taxon>
        <taxon>Oncorhynchus</taxon>
    </lineage>
</organism>
<dbReference type="InterPro" id="IPR016491">
    <property type="entry name" value="Septin"/>
</dbReference>
<dbReference type="InterPro" id="IPR027417">
    <property type="entry name" value="P-loop_NTPase"/>
</dbReference>
<evidence type="ECO:0000256" key="5">
    <source>
        <dbReference type="ARBA" id="ARBA00022741"/>
    </source>
</evidence>
<evidence type="ECO:0000256" key="7">
    <source>
        <dbReference type="ARBA" id="ARBA00023054"/>
    </source>
</evidence>
<dbReference type="Gene3D" id="3.40.50.300">
    <property type="entry name" value="P-loop containing nucleotide triphosphate hydrolases"/>
    <property type="match status" value="2"/>
</dbReference>